<proteinExistence type="predicted"/>
<evidence type="ECO:0000313" key="3">
    <source>
        <dbReference type="Proteomes" id="UP001318321"/>
    </source>
</evidence>
<reference evidence="2 3" key="1">
    <citation type="submission" date="2020-03" db="EMBL/GenBank/DDBJ databases">
        <title>Identification of Halomonas strains.</title>
        <authorList>
            <person name="Xiao Z."/>
            <person name="Dong F."/>
            <person name="Wang Z."/>
            <person name="Zhao J.-Y."/>
        </authorList>
    </citation>
    <scope>NUCLEOTIDE SEQUENCE [LARGE SCALE GENOMIC DNA]</scope>
    <source>
        <strain evidence="2 3">DX6</strain>
    </source>
</reference>
<name>A0ABX0PNN8_9GAMM</name>
<organism evidence="2 3">
    <name type="scientific">Billgrantia bachuensis</name>
    <dbReference type="NCBI Taxonomy" id="2717286"/>
    <lineage>
        <taxon>Bacteria</taxon>
        <taxon>Pseudomonadati</taxon>
        <taxon>Pseudomonadota</taxon>
        <taxon>Gammaproteobacteria</taxon>
        <taxon>Oceanospirillales</taxon>
        <taxon>Halomonadaceae</taxon>
        <taxon>Billgrantia</taxon>
    </lineage>
</organism>
<feature type="transmembrane region" description="Helical" evidence="1">
    <location>
        <begin position="63"/>
        <end position="84"/>
    </location>
</feature>
<dbReference type="RefSeq" id="WP_167109979.1">
    <property type="nucleotide sequence ID" value="NZ_JAAQTO010000002.1"/>
</dbReference>
<accession>A0ABX0PNN8</accession>
<sequence>MLFTRRQWLVLLAGHVVGTFLFMILRWPPAANHDIFLAFGGMLVPTALAFIGALLGRIHSQQGVIVGLFIGYVIFFAPASIMMMGR</sequence>
<keyword evidence="1" id="KW-1133">Transmembrane helix</keyword>
<dbReference type="Proteomes" id="UP001318321">
    <property type="component" value="Unassembled WGS sequence"/>
</dbReference>
<keyword evidence="1" id="KW-0472">Membrane</keyword>
<evidence type="ECO:0000313" key="2">
    <source>
        <dbReference type="EMBL" id="NIC03928.1"/>
    </source>
</evidence>
<keyword evidence="3" id="KW-1185">Reference proteome</keyword>
<protein>
    <submittedName>
        <fullName evidence="2">Uncharacterized protein</fullName>
    </submittedName>
</protein>
<feature type="transmembrane region" description="Helical" evidence="1">
    <location>
        <begin position="35"/>
        <end position="56"/>
    </location>
</feature>
<gene>
    <name evidence="2" type="ORF">HBJ55_00595</name>
</gene>
<evidence type="ECO:0000256" key="1">
    <source>
        <dbReference type="SAM" id="Phobius"/>
    </source>
</evidence>
<feature type="transmembrane region" description="Helical" evidence="1">
    <location>
        <begin position="7"/>
        <end position="29"/>
    </location>
</feature>
<keyword evidence="1" id="KW-0812">Transmembrane</keyword>
<comment type="caution">
    <text evidence="2">The sequence shown here is derived from an EMBL/GenBank/DDBJ whole genome shotgun (WGS) entry which is preliminary data.</text>
</comment>
<dbReference type="EMBL" id="JAAQTO010000002">
    <property type="protein sequence ID" value="NIC03928.1"/>
    <property type="molecule type" value="Genomic_DNA"/>
</dbReference>